<proteinExistence type="predicted"/>
<organism evidence="3 4">
    <name type="scientific">Acaulospora morrowiae</name>
    <dbReference type="NCBI Taxonomy" id="94023"/>
    <lineage>
        <taxon>Eukaryota</taxon>
        <taxon>Fungi</taxon>
        <taxon>Fungi incertae sedis</taxon>
        <taxon>Mucoromycota</taxon>
        <taxon>Glomeromycotina</taxon>
        <taxon>Glomeromycetes</taxon>
        <taxon>Diversisporales</taxon>
        <taxon>Acaulosporaceae</taxon>
        <taxon>Acaulospora</taxon>
    </lineage>
</organism>
<feature type="compositionally biased region" description="Polar residues" evidence="2">
    <location>
        <begin position="17"/>
        <end position="44"/>
    </location>
</feature>
<dbReference type="Proteomes" id="UP000789342">
    <property type="component" value="Unassembled WGS sequence"/>
</dbReference>
<dbReference type="AlphaFoldDB" id="A0A9N8YTM5"/>
<gene>
    <name evidence="3" type="ORF">AMORRO_LOCUS600</name>
</gene>
<dbReference type="EMBL" id="CAJVPV010000179">
    <property type="protein sequence ID" value="CAG8445827.1"/>
    <property type="molecule type" value="Genomic_DNA"/>
</dbReference>
<reference evidence="3" key="1">
    <citation type="submission" date="2021-06" db="EMBL/GenBank/DDBJ databases">
        <authorList>
            <person name="Kallberg Y."/>
            <person name="Tangrot J."/>
            <person name="Rosling A."/>
        </authorList>
    </citation>
    <scope>NUCLEOTIDE SEQUENCE</scope>
    <source>
        <strain evidence="3">CL551</strain>
    </source>
</reference>
<protein>
    <submittedName>
        <fullName evidence="3">3627_t:CDS:1</fullName>
    </submittedName>
</protein>
<dbReference type="OrthoDB" id="2395291at2759"/>
<accession>A0A9N8YTM5</accession>
<feature type="coiled-coil region" evidence="1">
    <location>
        <begin position="158"/>
        <end position="316"/>
    </location>
</feature>
<comment type="caution">
    <text evidence="3">The sequence shown here is derived from an EMBL/GenBank/DDBJ whole genome shotgun (WGS) entry which is preliminary data.</text>
</comment>
<evidence type="ECO:0000256" key="2">
    <source>
        <dbReference type="SAM" id="MobiDB-lite"/>
    </source>
</evidence>
<evidence type="ECO:0000256" key="1">
    <source>
        <dbReference type="SAM" id="Coils"/>
    </source>
</evidence>
<sequence length="556" mass="64529">MDMYQEQRGKRIYGDDPQNSRTYRGSMTSSQHSQYSNTETNYQSHGHRTRFVDKLPLPGFLVANSHKNPHTYREPTTNSSAEGNYSQYSNVEASHQAYGHRINNPKKAYTYGVSTTNSLAEENYSQHPNFEMANNFPTSGYSVTKGGTAGFSFRRNSCKDHESMLHELTNRNQILEVKNKKLEEEKRSLTNELQSLHNAVTIEGRESNQKILDLQGTIESLKAINEEKEEKIRDLENRQAQDLVVKSLQELIKEKEVEVHSLRKHNSELREEASHYQSALGEATNFQMGDDDQNNAVQLKNDIEKLQDMIEDYVTNLKIGVNINSEKIKEILEYYKCETGPRGPDRLLIKATLQFHVIKSIFFLAEDFFSKGGSLESEIAGRRKELSDLLESFSAERLGNDEATRVSSIKLRQLINATLGNRGFSQMKNHENGFMEHQFITSASEQLNQWMDQYRTIKDMEKKKEVERLSPEIIRDTVRLFYFRFSVQEPKIEYCWFSPNSKIQKNYMKGQWDDEEIENLTVGICYFPLIGKNFDKENFKIYTPAKVYPQEIKRRN</sequence>
<feature type="region of interest" description="Disordered" evidence="2">
    <location>
        <begin position="1"/>
        <end position="46"/>
    </location>
</feature>
<keyword evidence="4" id="KW-1185">Reference proteome</keyword>
<evidence type="ECO:0000313" key="3">
    <source>
        <dbReference type="EMBL" id="CAG8445827.1"/>
    </source>
</evidence>
<name>A0A9N8YTM5_9GLOM</name>
<keyword evidence="1" id="KW-0175">Coiled coil</keyword>
<feature type="compositionally biased region" description="Basic and acidic residues" evidence="2">
    <location>
        <begin position="1"/>
        <end position="14"/>
    </location>
</feature>
<evidence type="ECO:0000313" key="4">
    <source>
        <dbReference type="Proteomes" id="UP000789342"/>
    </source>
</evidence>